<proteinExistence type="inferred from homology"/>
<keyword evidence="2" id="KW-0808">Transferase</keyword>
<evidence type="ECO:0000256" key="6">
    <source>
        <dbReference type="ARBA" id="ARBA00048718"/>
    </source>
</evidence>
<dbReference type="PANTHER" id="PTHR21392">
    <property type="entry name" value="TRNA-URIDINE AMINOCARBOXYPROPYLTRANSFERASE 2"/>
    <property type="match status" value="1"/>
</dbReference>
<name>A0A7S1ERM7_9RHOD</name>
<dbReference type="PANTHER" id="PTHR21392:SF0">
    <property type="entry name" value="TRNA-URIDINE AMINOCARBOXYPROPYLTRANSFERASE 2"/>
    <property type="match status" value="1"/>
</dbReference>
<dbReference type="InterPro" id="IPR039262">
    <property type="entry name" value="DTWD2/TAPT"/>
</dbReference>
<organism evidence="8">
    <name type="scientific">Timspurckia oligopyrenoides</name>
    <dbReference type="NCBI Taxonomy" id="708627"/>
    <lineage>
        <taxon>Eukaryota</taxon>
        <taxon>Rhodophyta</taxon>
        <taxon>Bangiophyceae</taxon>
        <taxon>Porphyridiales</taxon>
        <taxon>Porphyridiaceae</taxon>
        <taxon>Timspurckia</taxon>
    </lineage>
</organism>
<gene>
    <name evidence="8" type="ORF">TOLI1172_LOCUS4462</name>
</gene>
<accession>A0A7S1ERM7</accession>
<evidence type="ECO:0000259" key="7">
    <source>
        <dbReference type="SMART" id="SM01144"/>
    </source>
</evidence>
<sequence>MRIYSLSMEDIHDDHLQIPSYLPRSQRPSAPIHKPLTDPTYESFLTRELKALDFHLHLPQTREHILSNIRIKCFYKYCQEINNSSICNWKCPRCWMMSYYCMCSELEQISIHKHKIIGSNSLSIYMHHDEFMMSSNTAKLLFDFCFNSVYIFGNQQHEQKFINTLTENRHKCMVLWPCKDSVSIAEFIARNKGWNEELGSNKNGSGFHIVLIDGAWSQSSTLNRRIPREIQRVHLSVTNKIEFEKMRDHGLESGLNSIIAFRQTLKEINEFCQMHNACNIELENSGDFQINSSSIDLLSNLLSTCADLYHRQKCHLPR</sequence>
<evidence type="ECO:0000313" key="8">
    <source>
        <dbReference type="EMBL" id="CAD8820073.1"/>
    </source>
</evidence>
<dbReference type="AlphaFoldDB" id="A0A7S1ERM7"/>
<evidence type="ECO:0000256" key="3">
    <source>
        <dbReference type="ARBA" id="ARBA00022691"/>
    </source>
</evidence>
<dbReference type="GO" id="GO:0016432">
    <property type="term" value="F:tRNA-uridine aminocarboxypropyltransferase activity"/>
    <property type="evidence" value="ECO:0007669"/>
    <property type="project" value="UniProtKB-EC"/>
</dbReference>
<keyword evidence="3" id="KW-0949">S-adenosyl-L-methionine</keyword>
<evidence type="ECO:0000256" key="4">
    <source>
        <dbReference type="ARBA" id="ARBA00022694"/>
    </source>
</evidence>
<feature type="domain" description="DTW" evidence="7">
    <location>
        <begin position="87"/>
        <end position="314"/>
    </location>
</feature>
<protein>
    <recommendedName>
        <fullName evidence="1">tRNA-uridine aminocarboxypropyltransferase</fullName>
        <ecNumber evidence="1">2.5.1.25</ecNumber>
    </recommendedName>
</protein>
<comment type="similarity">
    <text evidence="5">Belongs to the TDD superfamily. DTWD2 family.</text>
</comment>
<dbReference type="EMBL" id="HBFP01006255">
    <property type="protein sequence ID" value="CAD8820073.1"/>
    <property type="molecule type" value="Transcribed_RNA"/>
</dbReference>
<dbReference type="InterPro" id="IPR005636">
    <property type="entry name" value="DTW"/>
</dbReference>
<evidence type="ECO:0000256" key="5">
    <source>
        <dbReference type="ARBA" id="ARBA00034489"/>
    </source>
</evidence>
<evidence type="ECO:0000256" key="2">
    <source>
        <dbReference type="ARBA" id="ARBA00022679"/>
    </source>
</evidence>
<dbReference type="EC" id="2.5.1.25" evidence="1"/>
<reference evidence="8" key="1">
    <citation type="submission" date="2021-01" db="EMBL/GenBank/DDBJ databases">
        <authorList>
            <person name="Corre E."/>
            <person name="Pelletier E."/>
            <person name="Niang G."/>
            <person name="Scheremetjew M."/>
            <person name="Finn R."/>
            <person name="Kale V."/>
            <person name="Holt S."/>
            <person name="Cochrane G."/>
            <person name="Meng A."/>
            <person name="Brown T."/>
            <person name="Cohen L."/>
        </authorList>
    </citation>
    <scope>NUCLEOTIDE SEQUENCE</scope>
    <source>
        <strain evidence="8">CCMP3278</strain>
    </source>
</reference>
<dbReference type="GO" id="GO:0008033">
    <property type="term" value="P:tRNA processing"/>
    <property type="evidence" value="ECO:0007669"/>
    <property type="project" value="UniProtKB-KW"/>
</dbReference>
<dbReference type="SMART" id="SM01144">
    <property type="entry name" value="DTW"/>
    <property type="match status" value="1"/>
</dbReference>
<comment type="catalytic activity">
    <reaction evidence="6">
        <text>a uridine in tRNA + S-adenosyl-L-methionine = a 3-[(3S)-3-amino-3-carboxypropyl]uridine in tRNA + S-methyl-5'-thioadenosine + H(+)</text>
        <dbReference type="Rhea" id="RHEA:62432"/>
        <dbReference type="Rhea" id="RHEA-COMP:13339"/>
        <dbReference type="Rhea" id="RHEA-COMP:16092"/>
        <dbReference type="ChEBI" id="CHEBI:15378"/>
        <dbReference type="ChEBI" id="CHEBI:17509"/>
        <dbReference type="ChEBI" id="CHEBI:59789"/>
        <dbReference type="ChEBI" id="CHEBI:65315"/>
        <dbReference type="ChEBI" id="CHEBI:82930"/>
        <dbReference type="EC" id="2.5.1.25"/>
    </reaction>
</comment>
<evidence type="ECO:0000256" key="1">
    <source>
        <dbReference type="ARBA" id="ARBA00012386"/>
    </source>
</evidence>
<dbReference type="Pfam" id="PF03942">
    <property type="entry name" value="DTW"/>
    <property type="match status" value="1"/>
</dbReference>
<keyword evidence="4" id="KW-0819">tRNA processing</keyword>